<dbReference type="NCBIfam" id="NF006975">
    <property type="entry name" value="PRK09448.1"/>
    <property type="match status" value="1"/>
</dbReference>
<dbReference type="PANTHER" id="PTHR42932:SF3">
    <property type="entry name" value="DNA PROTECTION DURING STARVATION PROTEIN"/>
    <property type="match status" value="1"/>
</dbReference>
<dbReference type="EMBL" id="NPEU01000020">
    <property type="protein sequence ID" value="RAI41307.1"/>
    <property type="molecule type" value="Genomic_DNA"/>
</dbReference>
<dbReference type="InterPro" id="IPR009078">
    <property type="entry name" value="Ferritin-like_SF"/>
</dbReference>
<dbReference type="InterPro" id="IPR008331">
    <property type="entry name" value="Ferritin_DPS_dom"/>
</dbReference>
<dbReference type="OrthoDB" id="9797687at2"/>
<evidence type="ECO:0000256" key="1">
    <source>
        <dbReference type="ARBA" id="ARBA00009497"/>
    </source>
</evidence>
<dbReference type="PROSITE" id="PS00818">
    <property type="entry name" value="DPS_1"/>
    <property type="match status" value="1"/>
</dbReference>
<dbReference type="GO" id="GO:0008199">
    <property type="term" value="F:ferric iron binding"/>
    <property type="evidence" value="ECO:0007669"/>
    <property type="project" value="InterPro"/>
</dbReference>
<organism evidence="4 5">
    <name type="scientific">Rhodoplanes elegans</name>
    <dbReference type="NCBI Taxonomy" id="29408"/>
    <lineage>
        <taxon>Bacteria</taxon>
        <taxon>Pseudomonadati</taxon>
        <taxon>Pseudomonadota</taxon>
        <taxon>Alphaproteobacteria</taxon>
        <taxon>Hyphomicrobiales</taxon>
        <taxon>Nitrobacteraceae</taxon>
        <taxon>Rhodoplanes</taxon>
    </lineage>
</organism>
<evidence type="ECO:0000256" key="2">
    <source>
        <dbReference type="RuleBase" id="RU003875"/>
    </source>
</evidence>
<dbReference type="InterPro" id="IPR002177">
    <property type="entry name" value="DPS_DNA-bd"/>
</dbReference>
<reference evidence="4 5" key="1">
    <citation type="submission" date="2017-07" db="EMBL/GenBank/DDBJ databases">
        <title>Draft Genome Sequences of Select Purple Nonsulfur Bacteria.</title>
        <authorList>
            <person name="Lasarre B."/>
            <person name="Mckinlay J.B."/>
        </authorList>
    </citation>
    <scope>NUCLEOTIDE SEQUENCE [LARGE SCALE GENOMIC DNA]</scope>
    <source>
        <strain evidence="4 5">DSM 11907</strain>
    </source>
</reference>
<dbReference type="Pfam" id="PF00210">
    <property type="entry name" value="Ferritin"/>
    <property type="match status" value="1"/>
</dbReference>
<dbReference type="PRINTS" id="PR01346">
    <property type="entry name" value="HELNAPAPROT"/>
</dbReference>
<feature type="domain" description="Ferritin/DPS" evidence="3">
    <location>
        <begin position="19"/>
        <end position="155"/>
    </location>
</feature>
<dbReference type="InterPro" id="IPR023188">
    <property type="entry name" value="DPS_DNA-bd_CS"/>
</dbReference>
<dbReference type="SUPFAM" id="SSF47240">
    <property type="entry name" value="Ferritin-like"/>
    <property type="match status" value="1"/>
</dbReference>
<dbReference type="PANTHER" id="PTHR42932">
    <property type="entry name" value="GENERAL STRESS PROTEIN 20U"/>
    <property type="match status" value="1"/>
</dbReference>
<evidence type="ECO:0000313" key="5">
    <source>
        <dbReference type="Proteomes" id="UP000248863"/>
    </source>
</evidence>
<dbReference type="Gene3D" id="1.20.1260.10">
    <property type="match status" value="1"/>
</dbReference>
<dbReference type="CDD" id="cd01043">
    <property type="entry name" value="DPS"/>
    <property type="match status" value="1"/>
</dbReference>
<dbReference type="PIRSF" id="PIRSF005900">
    <property type="entry name" value="Dps"/>
    <property type="match status" value="1"/>
</dbReference>
<evidence type="ECO:0000259" key="3">
    <source>
        <dbReference type="Pfam" id="PF00210"/>
    </source>
</evidence>
<comment type="caution">
    <text evidence="4">The sequence shown here is derived from an EMBL/GenBank/DDBJ whole genome shotgun (WGS) entry which is preliminary data.</text>
</comment>
<dbReference type="Proteomes" id="UP000248863">
    <property type="component" value="Unassembled WGS sequence"/>
</dbReference>
<protein>
    <submittedName>
        <fullName evidence="4">DNA starvation/stationary phase protection protein Dps</fullName>
    </submittedName>
</protein>
<evidence type="ECO:0000313" key="4">
    <source>
        <dbReference type="EMBL" id="RAI41307.1"/>
    </source>
</evidence>
<dbReference type="InterPro" id="IPR012347">
    <property type="entry name" value="Ferritin-like"/>
</dbReference>
<proteinExistence type="inferred from homology"/>
<comment type="similarity">
    <text evidence="1 2">Belongs to the Dps family.</text>
</comment>
<gene>
    <name evidence="4" type="ORF">CH338_03510</name>
</gene>
<name>A0A327KSN7_9BRAD</name>
<keyword evidence="5" id="KW-1185">Reference proteome</keyword>
<sequence>MHDTRIDLPSNVRGTAIGLLQARLTDAVDLASQAKQAHWNVRGPSFIALHELFDQVATTVREHADIIAERIVALGGTAEGTARVAAKQSTLKEYPLEIIDGRAHVSALADALAAFGANVRRNIDEAVEAGDQGTADLFTEVSRSIDKTLWFVEAHGQAKA</sequence>
<dbReference type="AlphaFoldDB" id="A0A327KSN7"/>
<dbReference type="GO" id="GO:0016722">
    <property type="term" value="F:oxidoreductase activity, acting on metal ions"/>
    <property type="evidence" value="ECO:0007669"/>
    <property type="project" value="InterPro"/>
</dbReference>
<accession>A0A327KSN7</accession>